<reference evidence="2" key="2">
    <citation type="journal article" date="2015" name="Data Brief">
        <title>Shoot transcriptome of the giant reed, Arundo donax.</title>
        <authorList>
            <person name="Barrero R.A."/>
            <person name="Guerrero F.D."/>
            <person name="Moolhuijzen P."/>
            <person name="Goolsby J.A."/>
            <person name="Tidwell J."/>
            <person name="Bellgard S.E."/>
            <person name="Bellgard M.I."/>
        </authorList>
    </citation>
    <scope>NUCLEOTIDE SEQUENCE</scope>
    <source>
        <tissue evidence="2">Shoot tissue taken approximately 20 cm above the soil surface</tissue>
    </source>
</reference>
<proteinExistence type="predicted"/>
<evidence type="ECO:0000313" key="2">
    <source>
        <dbReference type="EMBL" id="JAD14318.1"/>
    </source>
</evidence>
<dbReference type="EMBL" id="GBRH01283577">
    <property type="protein sequence ID" value="JAD14318.1"/>
    <property type="molecule type" value="Transcribed_RNA"/>
</dbReference>
<feature type="region of interest" description="Disordered" evidence="1">
    <location>
        <begin position="64"/>
        <end position="84"/>
    </location>
</feature>
<accession>A0A0A8XP31</accession>
<organism evidence="2">
    <name type="scientific">Arundo donax</name>
    <name type="common">Giant reed</name>
    <name type="synonym">Donax arundinaceus</name>
    <dbReference type="NCBI Taxonomy" id="35708"/>
    <lineage>
        <taxon>Eukaryota</taxon>
        <taxon>Viridiplantae</taxon>
        <taxon>Streptophyta</taxon>
        <taxon>Embryophyta</taxon>
        <taxon>Tracheophyta</taxon>
        <taxon>Spermatophyta</taxon>
        <taxon>Magnoliopsida</taxon>
        <taxon>Liliopsida</taxon>
        <taxon>Poales</taxon>
        <taxon>Poaceae</taxon>
        <taxon>PACMAD clade</taxon>
        <taxon>Arundinoideae</taxon>
        <taxon>Arundineae</taxon>
        <taxon>Arundo</taxon>
    </lineage>
</organism>
<evidence type="ECO:0000256" key="1">
    <source>
        <dbReference type="SAM" id="MobiDB-lite"/>
    </source>
</evidence>
<sequence length="84" mass="9258">MLSHRRRPSCRVDRAVSAAELMPALSVASRRPHGPCPYLPPLVVLWWSHLLQRCADVRVCSAEGGGSWGQARRRGPKAATVRMA</sequence>
<reference evidence="2" key="1">
    <citation type="submission" date="2014-09" db="EMBL/GenBank/DDBJ databases">
        <authorList>
            <person name="Magalhaes I.L.F."/>
            <person name="Oliveira U."/>
            <person name="Santos F.R."/>
            <person name="Vidigal T.H.D.A."/>
            <person name="Brescovit A.D."/>
            <person name="Santos A.J."/>
        </authorList>
    </citation>
    <scope>NUCLEOTIDE SEQUENCE</scope>
    <source>
        <tissue evidence="2">Shoot tissue taken approximately 20 cm above the soil surface</tissue>
    </source>
</reference>
<dbReference type="AlphaFoldDB" id="A0A0A8XP31"/>
<name>A0A0A8XP31_ARUDO</name>
<protein>
    <submittedName>
        <fullName evidence="2">Uncharacterized protein</fullName>
    </submittedName>
</protein>